<dbReference type="InterPro" id="IPR001254">
    <property type="entry name" value="Trypsin_dom"/>
</dbReference>
<keyword evidence="7" id="KW-0865">Zymogen</keyword>
<evidence type="ECO:0000256" key="9">
    <source>
        <dbReference type="ARBA" id="ARBA00023180"/>
    </source>
</evidence>
<evidence type="ECO:0000256" key="7">
    <source>
        <dbReference type="ARBA" id="ARBA00023145"/>
    </source>
</evidence>
<evidence type="ECO:0000256" key="3">
    <source>
        <dbReference type="ARBA" id="ARBA00022729"/>
    </source>
</evidence>
<dbReference type="FunFam" id="2.40.10.10:FF:000078">
    <property type="entry name" value="Serine protease H137"/>
    <property type="match status" value="1"/>
</dbReference>
<keyword evidence="9" id="KW-0325">Glycoprotein</keyword>
<feature type="domain" description="Peptidase S1" evidence="12">
    <location>
        <begin position="178"/>
        <end position="459"/>
    </location>
</feature>
<dbReference type="PRINTS" id="PR00722">
    <property type="entry name" value="CHYMOTRYPSIN"/>
</dbReference>
<dbReference type="GO" id="GO:0051604">
    <property type="term" value="P:protein maturation"/>
    <property type="evidence" value="ECO:0007669"/>
    <property type="project" value="UniProtKB-ARBA"/>
</dbReference>
<accession>A0AAN7PFY8</accession>
<evidence type="ECO:0000256" key="6">
    <source>
        <dbReference type="ARBA" id="ARBA00022837"/>
    </source>
</evidence>
<comment type="similarity">
    <text evidence="10">Belongs to the peptidase S1 family. CLIP subfamily.</text>
</comment>
<dbReference type="PANTHER" id="PTHR24260">
    <property type="match status" value="1"/>
</dbReference>
<evidence type="ECO:0000256" key="2">
    <source>
        <dbReference type="ARBA" id="ARBA00022723"/>
    </source>
</evidence>
<dbReference type="SMART" id="SM00680">
    <property type="entry name" value="CLIP"/>
    <property type="match status" value="2"/>
</dbReference>
<evidence type="ECO:0000256" key="5">
    <source>
        <dbReference type="ARBA" id="ARBA00022825"/>
    </source>
</evidence>
<dbReference type="PANTHER" id="PTHR24260:SF140">
    <property type="entry name" value="SERINE PROTEASE GRASS"/>
    <property type="match status" value="1"/>
</dbReference>
<evidence type="ECO:0000256" key="4">
    <source>
        <dbReference type="ARBA" id="ARBA00022801"/>
    </source>
</evidence>
<gene>
    <name evidence="14" type="ORF">RN001_001400</name>
</gene>
<feature type="non-terminal residue" evidence="14">
    <location>
        <position position="1"/>
    </location>
</feature>
<keyword evidence="1 11" id="KW-0645">Protease</keyword>
<dbReference type="FunFam" id="2.40.10.10:FF:000028">
    <property type="entry name" value="Serine protease easter"/>
    <property type="match status" value="2"/>
</dbReference>
<dbReference type="InterPro" id="IPR043504">
    <property type="entry name" value="Peptidase_S1_PA_chymotrypsin"/>
</dbReference>
<dbReference type="InterPro" id="IPR038565">
    <property type="entry name" value="CLIP_sf"/>
</dbReference>
<dbReference type="InterPro" id="IPR033116">
    <property type="entry name" value="TRYPSIN_SER"/>
</dbReference>
<dbReference type="Proteomes" id="UP001353858">
    <property type="component" value="Unassembled WGS sequence"/>
</dbReference>
<dbReference type="Gene3D" id="2.40.10.10">
    <property type="entry name" value="Trypsin-like serine proteases"/>
    <property type="match status" value="5"/>
</dbReference>
<proteinExistence type="inferred from homology"/>
<reference evidence="15" key="1">
    <citation type="submission" date="2023-01" db="EMBL/GenBank/DDBJ databases">
        <title>Key to firefly adult light organ development and bioluminescence: homeobox transcription factors regulate luciferase expression and transportation to peroxisome.</title>
        <authorList>
            <person name="Fu X."/>
        </authorList>
    </citation>
    <scope>NUCLEOTIDE SEQUENCE [LARGE SCALE GENOMIC DNA]</scope>
</reference>
<keyword evidence="2" id="KW-0479">Metal-binding</keyword>
<keyword evidence="6" id="KW-0106">Calcium</keyword>
<sequence length="784" mass="86963">KKSEVLLKADVTILSNEECKKIYKTLNRDVSKNQLCAGGNKQDSCEGDSGGPLQTLYYHNDDIRYIQQGASLIRAEWVFDDEGCILPDGNSGNCINIYQCGPIIDYIKQIKTLSSEASDKLYRYYCGVDEGTVKVCCPPKPIVFFRSDTEVKPEETEKNKAIKLLPSNCGYFATEDNIVGGTRTSIYEFPWMALLGYEEDDGIKYKCAGTIINEYYILTAAHCLQDKPVVVRLGEHNLDTEIDCETYFDNHTNCASPVQDIEIAEIIPHSQFDLNLRNNDIGLIRLASAINTSIDTVKPICLPINNSSRNRSYINENFIVTGWGITETLKRSSELLKVPIPIIDITQCTNTYKLLQVNINPDMQFCVGGQMNKDSCNGDSGGPLQNIVGHDGNIQFVQYGIVSYGPSAFVIIWCSTFKLIDSQWVIDDEGCRTPYRGIGTCIVIRECQPMIDYLQASEAITPAVINILREYQCGFERSEVKVCCPDGPIVVERPKVTNVPNSLEHRNVNLLPTDCGLLPGGNRIINGNRTALFEFPWMALLSYQTPTGVDFRCGGTIINDRYILTAAHCITNLSNLRLLGVRCGEHNISSEIDCEGGENPEYVTCAPPVQDMTIEDTIPHPNYNPTTYSDDIGLIRLAAPLNVSVESVKAICLPTIASLRNINFTSTRLIVTGWGATETGRRSSELLKVEIAVTTRESCQQAYANTPAVLNDRQICAGGRNRRDSCGGDSGGPLQRIDSFNDDARFVQYGVVSFGPRFCGQEGFPGVYTRTDSYIDWILDNLRP</sequence>
<dbReference type="SUPFAM" id="SSF50494">
    <property type="entry name" value="Trypsin-like serine proteases"/>
    <property type="match status" value="3"/>
</dbReference>
<dbReference type="GO" id="GO:0046872">
    <property type="term" value="F:metal ion binding"/>
    <property type="evidence" value="ECO:0007669"/>
    <property type="project" value="UniProtKB-KW"/>
</dbReference>
<dbReference type="EMBL" id="JARPUR010000001">
    <property type="protein sequence ID" value="KAK4885129.1"/>
    <property type="molecule type" value="Genomic_DNA"/>
</dbReference>
<dbReference type="InterPro" id="IPR051333">
    <property type="entry name" value="CLIP_Serine_Protease"/>
</dbReference>
<dbReference type="AlphaFoldDB" id="A0AAN7PFY8"/>
<dbReference type="InterPro" id="IPR001314">
    <property type="entry name" value="Peptidase_S1A"/>
</dbReference>
<evidence type="ECO:0000256" key="8">
    <source>
        <dbReference type="ARBA" id="ARBA00023157"/>
    </source>
</evidence>
<evidence type="ECO:0000313" key="15">
    <source>
        <dbReference type="Proteomes" id="UP001353858"/>
    </source>
</evidence>
<keyword evidence="8" id="KW-1015">Disulfide bond</keyword>
<dbReference type="GO" id="GO:0006508">
    <property type="term" value="P:proteolysis"/>
    <property type="evidence" value="ECO:0007669"/>
    <property type="project" value="UniProtKB-KW"/>
</dbReference>
<keyword evidence="15" id="KW-1185">Reference proteome</keyword>
<evidence type="ECO:0000259" key="13">
    <source>
        <dbReference type="PROSITE" id="PS51888"/>
    </source>
</evidence>
<organism evidence="14 15">
    <name type="scientific">Aquatica leii</name>
    <dbReference type="NCBI Taxonomy" id="1421715"/>
    <lineage>
        <taxon>Eukaryota</taxon>
        <taxon>Metazoa</taxon>
        <taxon>Ecdysozoa</taxon>
        <taxon>Arthropoda</taxon>
        <taxon>Hexapoda</taxon>
        <taxon>Insecta</taxon>
        <taxon>Pterygota</taxon>
        <taxon>Neoptera</taxon>
        <taxon>Endopterygota</taxon>
        <taxon>Coleoptera</taxon>
        <taxon>Polyphaga</taxon>
        <taxon>Elateriformia</taxon>
        <taxon>Elateroidea</taxon>
        <taxon>Lampyridae</taxon>
        <taxon>Luciolinae</taxon>
        <taxon>Aquatica</taxon>
    </lineage>
</organism>
<name>A0AAN7PFY8_9COLE</name>
<protein>
    <submittedName>
        <fullName evidence="14">Uncharacterized protein</fullName>
    </submittedName>
</protein>
<dbReference type="InterPro" id="IPR022700">
    <property type="entry name" value="CLIP"/>
</dbReference>
<dbReference type="SMART" id="SM00020">
    <property type="entry name" value="Tryp_SPc"/>
    <property type="match status" value="2"/>
</dbReference>
<feature type="domain" description="Clip" evidence="13">
    <location>
        <begin position="83"/>
        <end position="137"/>
    </location>
</feature>
<keyword evidence="4 11" id="KW-0378">Hydrolase</keyword>
<dbReference type="InterPro" id="IPR009003">
    <property type="entry name" value="Peptidase_S1_PA"/>
</dbReference>
<feature type="domain" description="Peptidase S1" evidence="12">
    <location>
        <begin position="524"/>
        <end position="783"/>
    </location>
</feature>
<evidence type="ECO:0000256" key="1">
    <source>
        <dbReference type="ARBA" id="ARBA00022670"/>
    </source>
</evidence>
<dbReference type="CDD" id="cd00190">
    <property type="entry name" value="Tryp_SPc"/>
    <property type="match status" value="2"/>
</dbReference>
<dbReference type="InterPro" id="IPR018114">
    <property type="entry name" value="TRYPSIN_HIS"/>
</dbReference>
<dbReference type="Gene3D" id="3.30.1640.30">
    <property type="match status" value="2"/>
</dbReference>
<dbReference type="PROSITE" id="PS00135">
    <property type="entry name" value="TRYPSIN_SER"/>
    <property type="match status" value="2"/>
</dbReference>
<dbReference type="Pfam" id="PF00089">
    <property type="entry name" value="Trypsin"/>
    <property type="match status" value="3"/>
</dbReference>
<feature type="domain" description="Clip" evidence="13">
    <location>
        <begin position="430"/>
        <end position="484"/>
    </location>
</feature>
<keyword evidence="5 11" id="KW-0720">Serine protease</keyword>
<dbReference type="PROSITE" id="PS50240">
    <property type="entry name" value="TRYPSIN_DOM"/>
    <property type="match status" value="2"/>
</dbReference>
<evidence type="ECO:0000313" key="14">
    <source>
        <dbReference type="EMBL" id="KAK4885129.1"/>
    </source>
</evidence>
<evidence type="ECO:0000256" key="10">
    <source>
        <dbReference type="ARBA" id="ARBA00024195"/>
    </source>
</evidence>
<keyword evidence="3" id="KW-0732">Signal</keyword>
<dbReference type="PROSITE" id="PS00134">
    <property type="entry name" value="TRYPSIN_HIS"/>
    <property type="match status" value="2"/>
</dbReference>
<comment type="caution">
    <text evidence="14">The sequence shown here is derived from an EMBL/GenBank/DDBJ whole genome shotgun (WGS) entry which is preliminary data.</text>
</comment>
<evidence type="ECO:0000259" key="12">
    <source>
        <dbReference type="PROSITE" id="PS50240"/>
    </source>
</evidence>
<dbReference type="PROSITE" id="PS51888">
    <property type="entry name" value="CLIP"/>
    <property type="match status" value="2"/>
</dbReference>
<evidence type="ECO:0000256" key="11">
    <source>
        <dbReference type="RuleBase" id="RU363034"/>
    </source>
</evidence>
<dbReference type="GO" id="GO:0004252">
    <property type="term" value="F:serine-type endopeptidase activity"/>
    <property type="evidence" value="ECO:0007669"/>
    <property type="project" value="InterPro"/>
</dbReference>
<dbReference type="Pfam" id="PF12032">
    <property type="entry name" value="CLIP"/>
    <property type="match status" value="2"/>
</dbReference>